<dbReference type="AlphaFoldDB" id="A0A1Q2CEG0"/>
<protein>
    <submittedName>
        <fullName evidence="1">Uncharacterized protein</fullName>
    </submittedName>
</protein>
<dbReference type="Pfam" id="PF19664">
    <property type="entry name" value="DUF6167"/>
    <property type="match status" value="1"/>
</dbReference>
<keyword evidence="2" id="KW-1185">Reference proteome</keyword>
<accession>A0A1Q2CEG0</accession>
<dbReference type="KEGG" id="tfl:RPIT_06240"/>
<dbReference type="EMBL" id="CP019605">
    <property type="protein sequence ID" value="AQP44460.1"/>
    <property type="molecule type" value="Genomic_DNA"/>
</dbReference>
<dbReference type="Proteomes" id="UP000188324">
    <property type="component" value="Chromosome"/>
</dbReference>
<dbReference type="OrthoDB" id="3733427at2"/>
<proteinExistence type="predicted"/>
<reference evidence="1 2" key="1">
    <citation type="journal article" date="2016" name="Int. J. Syst. Evol. Microbiol.">
        <title>Tessaracoccus flavus sp. nov., isolated from the drainage system of a lindane-producing factory.</title>
        <authorList>
            <person name="Kumari R."/>
            <person name="Singh P."/>
            <person name="Schumann P."/>
            <person name="Lal R."/>
        </authorList>
    </citation>
    <scope>NUCLEOTIDE SEQUENCE [LARGE SCALE GENOMIC DNA]</scope>
    <source>
        <strain evidence="1 2">RP1T</strain>
    </source>
</reference>
<sequence>MRRLFWMMVGAGLAVYLVLRGRDLLHRLTPRGVQEQVAAKGHQAAAGFGDFAATFRAAMAEREAELRRELNIPATTTT</sequence>
<dbReference type="RefSeq" id="WP_077341613.1">
    <property type="nucleotide sequence ID" value="NZ_CP019605.1"/>
</dbReference>
<name>A0A1Q2CEG0_9ACTN</name>
<evidence type="ECO:0000313" key="2">
    <source>
        <dbReference type="Proteomes" id="UP000188324"/>
    </source>
</evidence>
<evidence type="ECO:0000313" key="1">
    <source>
        <dbReference type="EMBL" id="AQP44460.1"/>
    </source>
</evidence>
<dbReference type="InterPro" id="IPR046165">
    <property type="entry name" value="DUF6167"/>
</dbReference>
<gene>
    <name evidence="1" type="ORF">RPIT_06240</name>
</gene>
<dbReference type="STRING" id="1610493.RPIT_06240"/>
<organism evidence="1 2">
    <name type="scientific">Tessaracoccus flavus</name>
    <dbReference type="NCBI Taxonomy" id="1610493"/>
    <lineage>
        <taxon>Bacteria</taxon>
        <taxon>Bacillati</taxon>
        <taxon>Actinomycetota</taxon>
        <taxon>Actinomycetes</taxon>
        <taxon>Propionibacteriales</taxon>
        <taxon>Propionibacteriaceae</taxon>
        <taxon>Tessaracoccus</taxon>
    </lineage>
</organism>